<keyword evidence="1" id="KW-1133">Transmembrane helix</keyword>
<feature type="transmembrane region" description="Helical" evidence="1">
    <location>
        <begin position="283"/>
        <end position="308"/>
    </location>
</feature>
<evidence type="ECO:0000313" key="3">
    <source>
        <dbReference type="EMBL" id="EJU01462.1"/>
    </source>
</evidence>
<keyword evidence="1" id="KW-0812">Transmembrane</keyword>
<sequence>MTRLSVVSLAFLSLPLAWAWTFTPSSSPTECSLFSISFEGGEAPFQFTFLRPASLDPSLPVDQWGPGWALVFNATSSPAEWILPWHVGDPILIVGSDATGFGTGGTSSLLTVSANSSSSMTSCLTNSANSSYAQHVTQWNGQVSECGLMSTVLTDVQDPINLAIVIAGGYSFIYNNETVLGPSDASTNANGEDVELLWYMSALAGENVTFFGKDADGPLFVSPLMTIQPGNSDCLNTGSAIPNVDGPGPLVTGTAGWSAEPVATSVQGVSDSSTFGLTPATRVGAIIGGVVGGILVTIGIMALVMYVMRRYNRQRRLLRLKSSAIVAYAPRNLESIGIDGPVDLTELRGEKLGANHLPLP</sequence>
<dbReference type="OMA" id="YMSALAG"/>
<dbReference type="AlphaFoldDB" id="M5G6L3"/>
<dbReference type="STRING" id="1858805.M5G6L3"/>
<feature type="signal peptide" evidence="2">
    <location>
        <begin position="1"/>
        <end position="19"/>
    </location>
</feature>
<dbReference type="EMBL" id="JH795864">
    <property type="protein sequence ID" value="EJU01462.1"/>
    <property type="molecule type" value="Genomic_DNA"/>
</dbReference>
<evidence type="ECO:0008006" key="5">
    <source>
        <dbReference type="Google" id="ProtNLM"/>
    </source>
</evidence>
<dbReference type="Proteomes" id="UP000030653">
    <property type="component" value="Unassembled WGS sequence"/>
</dbReference>
<accession>M5G6L3</accession>
<evidence type="ECO:0000256" key="2">
    <source>
        <dbReference type="SAM" id="SignalP"/>
    </source>
</evidence>
<keyword evidence="4" id="KW-1185">Reference proteome</keyword>
<dbReference type="RefSeq" id="XP_040628359.1">
    <property type="nucleotide sequence ID" value="XM_040768574.1"/>
</dbReference>
<organism evidence="3 4">
    <name type="scientific">Dacryopinax primogenitus (strain DJM 731)</name>
    <name type="common">Brown rot fungus</name>
    <dbReference type="NCBI Taxonomy" id="1858805"/>
    <lineage>
        <taxon>Eukaryota</taxon>
        <taxon>Fungi</taxon>
        <taxon>Dikarya</taxon>
        <taxon>Basidiomycota</taxon>
        <taxon>Agaricomycotina</taxon>
        <taxon>Dacrymycetes</taxon>
        <taxon>Dacrymycetales</taxon>
        <taxon>Dacrymycetaceae</taxon>
        <taxon>Dacryopinax</taxon>
    </lineage>
</organism>
<dbReference type="OrthoDB" id="2591431at2759"/>
<dbReference type="GeneID" id="63683636"/>
<evidence type="ECO:0000256" key="1">
    <source>
        <dbReference type="SAM" id="Phobius"/>
    </source>
</evidence>
<evidence type="ECO:0000313" key="4">
    <source>
        <dbReference type="Proteomes" id="UP000030653"/>
    </source>
</evidence>
<gene>
    <name evidence="3" type="ORF">DACRYDRAFT_108012</name>
</gene>
<dbReference type="HOGENOM" id="CLU_769514_0_0_1"/>
<reference evidence="3 4" key="1">
    <citation type="journal article" date="2012" name="Science">
        <title>The Paleozoic origin of enzymatic lignin decomposition reconstructed from 31 fungal genomes.</title>
        <authorList>
            <person name="Floudas D."/>
            <person name="Binder M."/>
            <person name="Riley R."/>
            <person name="Barry K."/>
            <person name="Blanchette R.A."/>
            <person name="Henrissat B."/>
            <person name="Martinez A.T."/>
            <person name="Otillar R."/>
            <person name="Spatafora J.W."/>
            <person name="Yadav J.S."/>
            <person name="Aerts A."/>
            <person name="Benoit I."/>
            <person name="Boyd A."/>
            <person name="Carlson A."/>
            <person name="Copeland A."/>
            <person name="Coutinho P.M."/>
            <person name="de Vries R.P."/>
            <person name="Ferreira P."/>
            <person name="Findley K."/>
            <person name="Foster B."/>
            <person name="Gaskell J."/>
            <person name="Glotzer D."/>
            <person name="Gorecki P."/>
            <person name="Heitman J."/>
            <person name="Hesse C."/>
            <person name="Hori C."/>
            <person name="Igarashi K."/>
            <person name="Jurgens J.A."/>
            <person name="Kallen N."/>
            <person name="Kersten P."/>
            <person name="Kohler A."/>
            <person name="Kuees U."/>
            <person name="Kumar T.K.A."/>
            <person name="Kuo A."/>
            <person name="LaButti K."/>
            <person name="Larrondo L.F."/>
            <person name="Lindquist E."/>
            <person name="Ling A."/>
            <person name="Lombard V."/>
            <person name="Lucas S."/>
            <person name="Lundell T."/>
            <person name="Martin R."/>
            <person name="McLaughlin D.J."/>
            <person name="Morgenstern I."/>
            <person name="Morin E."/>
            <person name="Murat C."/>
            <person name="Nagy L.G."/>
            <person name="Nolan M."/>
            <person name="Ohm R.A."/>
            <person name="Patyshakuliyeva A."/>
            <person name="Rokas A."/>
            <person name="Ruiz-Duenas F.J."/>
            <person name="Sabat G."/>
            <person name="Salamov A."/>
            <person name="Samejima M."/>
            <person name="Schmutz J."/>
            <person name="Slot J.C."/>
            <person name="St John F."/>
            <person name="Stenlid J."/>
            <person name="Sun H."/>
            <person name="Sun S."/>
            <person name="Syed K."/>
            <person name="Tsang A."/>
            <person name="Wiebenga A."/>
            <person name="Young D."/>
            <person name="Pisabarro A."/>
            <person name="Eastwood D.C."/>
            <person name="Martin F."/>
            <person name="Cullen D."/>
            <person name="Grigoriev I.V."/>
            <person name="Hibbett D.S."/>
        </authorList>
    </citation>
    <scope>NUCLEOTIDE SEQUENCE [LARGE SCALE GENOMIC DNA]</scope>
    <source>
        <strain evidence="3 4">DJM-731 SS1</strain>
    </source>
</reference>
<feature type="chain" id="PRO_5004067599" description="Peptidase A1 domain-containing protein" evidence="2">
    <location>
        <begin position="20"/>
        <end position="360"/>
    </location>
</feature>
<keyword evidence="2" id="KW-0732">Signal</keyword>
<proteinExistence type="predicted"/>
<keyword evidence="1" id="KW-0472">Membrane</keyword>
<name>M5G6L3_DACPD</name>
<protein>
    <recommendedName>
        <fullName evidence="5">Peptidase A1 domain-containing protein</fullName>
    </recommendedName>
</protein>